<evidence type="ECO:0000313" key="1">
    <source>
        <dbReference type="EMBL" id="KAA6397278.1"/>
    </source>
</evidence>
<dbReference type="OrthoDB" id="10500762at2759"/>
<reference evidence="1 2" key="1">
    <citation type="submission" date="2019-03" db="EMBL/GenBank/DDBJ databases">
        <title>Single cell metagenomics reveals metabolic interactions within the superorganism composed of flagellate Streblomastix strix and complex community of Bacteroidetes bacteria on its surface.</title>
        <authorList>
            <person name="Treitli S.C."/>
            <person name="Kolisko M."/>
            <person name="Husnik F."/>
            <person name="Keeling P."/>
            <person name="Hampl V."/>
        </authorList>
    </citation>
    <scope>NUCLEOTIDE SEQUENCE [LARGE SCALE GENOMIC DNA]</scope>
    <source>
        <strain evidence="1">ST1C</strain>
    </source>
</reference>
<proteinExistence type="predicted"/>
<organism evidence="1 2">
    <name type="scientific">Streblomastix strix</name>
    <dbReference type="NCBI Taxonomy" id="222440"/>
    <lineage>
        <taxon>Eukaryota</taxon>
        <taxon>Metamonada</taxon>
        <taxon>Preaxostyla</taxon>
        <taxon>Oxymonadida</taxon>
        <taxon>Streblomastigidae</taxon>
        <taxon>Streblomastix</taxon>
    </lineage>
</organism>
<protein>
    <submittedName>
        <fullName evidence="1">Uncharacterized protein</fullName>
    </submittedName>
</protein>
<dbReference type="EMBL" id="SNRW01001216">
    <property type="protein sequence ID" value="KAA6397278.1"/>
    <property type="molecule type" value="Genomic_DNA"/>
</dbReference>
<evidence type="ECO:0000313" key="2">
    <source>
        <dbReference type="Proteomes" id="UP000324800"/>
    </source>
</evidence>
<sequence length="121" mass="13631">MFRNCSLRFQYTKQFTQLGCIADFIAGLHVEPITESGLKNLVCDIKPVTISIKNYVIAEVTANMACYIATDARYNRVGQFYSQRPFVVPAQRVEVWPFPTSATLTGMLELRLALKIHVIGT</sequence>
<comment type="caution">
    <text evidence="1">The sequence shown here is derived from an EMBL/GenBank/DDBJ whole genome shotgun (WGS) entry which is preliminary data.</text>
</comment>
<name>A0A5J4WQT0_9EUKA</name>
<gene>
    <name evidence="1" type="ORF">EZS28_007196</name>
</gene>
<accession>A0A5J4WQT0</accession>
<dbReference type="Proteomes" id="UP000324800">
    <property type="component" value="Unassembled WGS sequence"/>
</dbReference>
<dbReference type="AlphaFoldDB" id="A0A5J4WQT0"/>